<dbReference type="RefSeq" id="WP_187537995.1">
    <property type="nucleotide sequence ID" value="NZ_BAABJT010000001.1"/>
</dbReference>
<dbReference type="EMBL" id="CP060718">
    <property type="protein sequence ID" value="QNN67406.1"/>
    <property type="molecule type" value="Genomic_DNA"/>
</dbReference>
<sequence length="158" mass="17176">MTTFLNAEGLGFTNLSADLPCGLFLTRQYENAAFLICTASQKFAVCLEKSSGFNAVELEATNEAWRGCFVSNVEVQADLSTAFTSAQQDIAAGDLVINKDGVFVASRPVRIGQGPHLVRWTDAPTLGSGTITGAFNRWRVIRRENDNLQILKEVDSEA</sequence>
<protein>
    <submittedName>
        <fullName evidence="1">Uncharacterized protein</fullName>
    </submittedName>
</protein>
<dbReference type="Proteomes" id="UP000515971">
    <property type="component" value="Chromosome"/>
</dbReference>
<name>A0A7G9SHT1_9SPHN</name>
<proteinExistence type="predicted"/>
<dbReference type="KEGG" id="slut:H9L13_00030"/>
<accession>A0A7G9SHT1</accession>
<reference evidence="1 2" key="1">
    <citation type="submission" date="2020-08" db="EMBL/GenBank/DDBJ databases">
        <title>Genome sequence of Sphingomonas lutea KCTC 23642T.</title>
        <authorList>
            <person name="Hyun D.-W."/>
            <person name="Bae J.-W."/>
        </authorList>
    </citation>
    <scope>NUCLEOTIDE SEQUENCE [LARGE SCALE GENOMIC DNA]</scope>
    <source>
        <strain evidence="1 2">KCTC 23642</strain>
    </source>
</reference>
<organism evidence="1 2">
    <name type="scientific">Sphingomonas lutea</name>
    <dbReference type="NCBI Taxonomy" id="1045317"/>
    <lineage>
        <taxon>Bacteria</taxon>
        <taxon>Pseudomonadati</taxon>
        <taxon>Pseudomonadota</taxon>
        <taxon>Alphaproteobacteria</taxon>
        <taxon>Sphingomonadales</taxon>
        <taxon>Sphingomonadaceae</taxon>
        <taxon>Sphingomonas</taxon>
    </lineage>
</organism>
<evidence type="ECO:0000313" key="2">
    <source>
        <dbReference type="Proteomes" id="UP000515971"/>
    </source>
</evidence>
<gene>
    <name evidence="1" type="ORF">H9L13_00030</name>
</gene>
<evidence type="ECO:0000313" key="1">
    <source>
        <dbReference type="EMBL" id="QNN67406.1"/>
    </source>
</evidence>
<keyword evidence="2" id="KW-1185">Reference proteome</keyword>
<dbReference type="AlphaFoldDB" id="A0A7G9SHT1"/>